<evidence type="ECO:0000259" key="12">
    <source>
        <dbReference type="Pfam" id="PF01743"/>
    </source>
</evidence>
<dbReference type="PANTHER" id="PTHR47545:SF1">
    <property type="entry name" value="MULTIFUNCTIONAL CCA PROTEIN"/>
    <property type="match status" value="1"/>
</dbReference>
<dbReference type="EMBL" id="JACETL010000067">
    <property type="protein sequence ID" value="MBA4692981.1"/>
    <property type="molecule type" value="Genomic_DNA"/>
</dbReference>
<dbReference type="InterPro" id="IPR032828">
    <property type="entry name" value="PolyA_RNA-bd"/>
</dbReference>
<dbReference type="PANTHER" id="PTHR47545">
    <property type="entry name" value="MULTIFUNCTIONAL CCA PROTEIN"/>
    <property type="match status" value="1"/>
</dbReference>
<evidence type="ECO:0000313" key="14">
    <source>
        <dbReference type="EMBL" id="MBA4692981.1"/>
    </source>
</evidence>
<keyword evidence="9" id="KW-0460">Magnesium</keyword>
<dbReference type="AlphaFoldDB" id="A0A838XW37"/>
<dbReference type="Proteomes" id="UP000551848">
    <property type="component" value="Unassembled WGS sequence"/>
</dbReference>
<accession>A0A838XW37</accession>
<dbReference type="GO" id="GO:0042245">
    <property type="term" value="P:RNA repair"/>
    <property type="evidence" value="ECO:0007669"/>
    <property type="project" value="UniProtKB-KW"/>
</dbReference>
<comment type="similarity">
    <text evidence="11">Belongs to the tRNA nucleotidyltransferase/poly(A) polymerase family.</text>
</comment>
<dbReference type="CDD" id="cd05398">
    <property type="entry name" value="NT_ClassII-CCAase"/>
    <property type="match status" value="1"/>
</dbReference>
<evidence type="ECO:0000313" key="15">
    <source>
        <dbReference type="Proteomes" id="UP000551848"/>
    </source>
</evidence>
<evidence type="ECO:0000259" key="13">
    <source>
        <dbReference type="Pfam" id="PF12627"/>
    </source>
</evidence>
<organism evidence="14 15">
    <name type="scientific">SAR86 cluster bacterium</name>
    <dbReference type="NCBI Taxonomy" id="2030880"/>
    <lineage>
        <taxon>Bacteria</taxon>
        <taxon>Pseudomonadati</taxon>
        <taxon>Pseudomonadota</taxon>
        <taxon>Gammaproteobacteria</taxon>
        <taxon>SAR86 cluster</taxon>
    </lineage>
</organism>
<evidence type="ECO:0000256" key="2">
    <source>
        <dbReference type="ARBA" id="ARBA00022679"/>
    </source>
</evidence>
<feature type="non-terminal residue" evidence="14">
    <location>
        <position position="317"/>
    </location>
</feature>
<keyword evidence="10 11" id="KW-0694">RNA-binding</keyword>
<evidence type="ECO:0000256" key="4">
    <source>
        <dbReference type="ARBA" id="ARBA00022695"/>
    </source>
</evidence>
<dbReference type="GO" id="GO:0005524">
    <property type="term" value="F:ATP binding"/>
    <property type="evidence" value="ECO:0007669"/>
    <property type="project" value="UniProtKB-KW"/>
</dbReference>
<feature type="domain" description="Poly A polymerase head" evidence="12">
    <location>
        <begin position="4"/>
        <end position="121"/>
    </location>
</feature>
<keyword evidence="6" id="KW-0547">Nucleotide-binding</keyword>
<dbReference type="GO" id="GO:0046872">
    <property type="term" value="F:metal ion binding"/>
    <property type="evidence" value="ECO:0007669"/>
    <property type="project" value="UniProtKB-KW"/>
</dbReference>
<evidence type="ECO:0000256" key="6">
    <source>
        <dbReference type="ARBA" id="ARBA00022741"/>
    </source>
</evidence>
<evidence type="ECO:0000256" key="11">
    <source>
        <dbReference type="RuleBase" id="RU003953"/>
    </source>
</evidence>
<evidence type="ECO:0000256" key="8">
    <source>
        <dbReference type="ARBA" id="ARBA00022840"/>
    </source>
</evidence>
<keyword evidence="8" id="KW-0067">ATP-binding</keyword>
<comment type="caution">
    <text evidence="14">The sequence shown here is derived from an EMBL/GenBank/DDBJ whole genome shotgun (WGS) entry which is preliminary data.</text>
</comment>
<dbReference type="SUPFAM" id="SSF81301">
    <property type="entry name" value="Nucleotidyltransferase"/>
    <property type="match status" value="1"/>
</dbReference>
<protein>
    <submittedName>
        <fullName evidence="14">tRNA nucleotidyl transferase</fullName>
    </submittedName>
</protein>
<comment type="cofactor">
    <cofactor evidence="1">
        <name>Mg(2+)</name>
        <dbReference type="ChEBI" id="CHEBI:18420"/>
    </cofactor>
</comment>
<dbReference type="Gene3D" id="1.10.3090.10">
    <property type="entry name" value="cca-adding enzyme, domain 2"/>
    <property type="match status" value="1"/>
</dbReference>
<evidence type="ECO:0000256" key="10">
    <source>
        <dbReference type="ARBA" id="ARBA00022884"/>
    </source>
</evidence>
<proteinExistence type="inferred from homology"/>
<name>A0A838XW37_9GAMM</name>
<evidence type="ECO:0000256" key="1">
    <source>
        <dbReference type="ARBA" id="ARBA00001946"/>
    </source>
</evidence>
<feature type="domain" description="tRNA nucleotidyltransferase/poly(A) polymerase RNA and SrmB- binding" evidence="13">
    <location>
        <begin position="165"/>
        <end position="211"/>
    </location>
</feature>
<evidence type="ECO:0000256" key="9">
    <source>
        <dbReference type="ARBA" id="ARBA00022842"/>
    </source>
</evidence>
<evidence type="ECO:0000256" key="7">
    <source>
        <dbReference type="ARBA" id="ARBA00022800"/>
    </source>
</evidence>
<keyword evidence="3" id="KW-0819">tRNA processing</keyword>
<evidence type="ECO:0000256" key="3">
    <source>
        <dbReference type="ARBA" id="ARBA00022694"/>
    </source>
</evidence>
<gene>
    <name evidence="14" type="ORF">H2072_04465</name>
</gene>
<dbReference type="InterPro" id="IPR050124">
    <property type="entry name" value="tRNA_CCA-adding_enzyme"/>
</dbReference>
<keyword evidence="5" id="KW-0479">Metal-binding</keyword>
<keyword evidence="7" id="KW-0692">RNA repair</keyword>
<keyword evidence="2 11" id="KW-0808">Transferase</keyword>
<dbReference type="Gene3D" id="3.30.460.10">
    <property type="entry name" value="Beta Polymerase, domain 2"/>
    <property type="match status" value="1"/>
</dbReference>
<dbReference type="GO" id="GO:0008033">
    <property type="term" value="P:tRNA processing"/>
    <property type="evidence" value="ECO:0007669"/>
    <property type="project" value="UniProtKB-KW"/>
</dbReference>
<reference evidence="14 15" key="1">
    <citation type="submission" date="2020-06" db="EMBL/GenBank/DDBJ databases">
        <title>Dysbiosis in marine aquaculture revealed through microbiome analysis: reverse ecology for environmental sustainability.</title>
        <authorList>
            <person name="Haro-Moreno J.M."/>
            <person name="Coutinho F.H."/>
            <person name="Zaragoza-Solas A."/>
            <person name="Picazo A."/>
            <person name="Almagro-Moreno S."/>
            <person name="Lopez-Perez M."/>
        </authorList>
    </citation>
    <scope>NUCLEOTIDE SEQUENCE [LARGE SCALE GENOMIC DNA]</scope>
    <source>
        <strain evidence="14">MCMED-G41</strain>
    </source>
</reference>
<keyword evidence="4" id="KW-0548">Nucleotidyltransferase</keyword>
<dbReference type="Pfam" id="PF01743">
    <property type="entry name" value="PolyA_pol"/>
    <property type="match status" value="1"/>
</dbReference>
<sequence>MEIFQVGGSVRDELMGVQPKDRDWVVINSSPEEMEKNGFKPIGKDFPVFLHPNTNEEYALARTEKKSGVGYKGFEFYFDSNVTLEQDLKRRDFTINSIAKDKNGNIIDPFYGQLDIEKKIFRHTSSAFIEDPLRVIRFARFKSYNQLCDFELCSETIDCFKKVVNAGELKELSPQRVWIETKKALENKHSDRFFDAIIKYQLIDPWFKKLNQVSCDGSSPELKWADIQRINDFQLSDLLPIPNSFQKTQDLLRQVLDFFQSKKIQERLELIEKMNIHRNIEILEEIKNYKCLQDNKNYLEEIFKSVLDIDFSCLANI</sequence>
<dbReference type="InterPro" id="IPR043519">
    <property type="entry name" value="NT_sf"/>
</dbReference>
<dbReference type="GO" id="GO:0016779">
    <property type="term" value="F:nucleotidyltransferase activity"/>
    <property type="evidence" value="ECO:0007669"/>
    <property type="project" value="UniProtKB-KW"/>
</dbReference>
<dbReference type="Pfam" id="PF12627">
    <property type="entry name" value="PolyA_pol_RNAbd"/>
    <property type="match status" value="1"/>
</dbReference>
<evidence type="ECO:0000256" key="5">
    <source>
        <dbReference type="ARBA" id="ARBA00022723"/>
    </source>
</evidence>
<dbReference type="InterPro" id="IPR002646">
    <property type="entry name" value="PolA_pol_head_dom"/>
</dbReference>
<dbReference type="SUPFAM" id="SSF81891">
    <property type="entry name" value="Poly A polymerase C-terminal region-like"/>
    <property type="match status" value="1"/>
</dbReference>
<dbReference type="GO" id="GO:0003723">
    <property type="term" value="F:RNA binding"/>
    <property type="evidence" value="ECO:0007669"/>
    <property type="project" value="UniProtKB-KW"/>
</dbReference>